<evidence type="ECO:0000313" key="3">
    <source>
        <dbReference type="Proteomes" id="UP000006377"/>
    </source>
</evidence>
<protein>
    <submittedName>
        <fullName evidence="2">ATPase-like protein</fullName>
    </submittedName>
</protein>
<dbReference type="OrthoDB" id="9806951at2"/>
<dbReference type="HOGENOM" id="CLU_023842_1_1_5"/>
<dbReference type="InterPro" id="IPR002789">
    <property type="entry name" value="HerA_central"/>
</dbReference>
<dbReference type="SUPFAM" id="SSF52540">
    <property type="entry name" value="P-loop containing nucleoside triphosphate hydrolases"/>
    <property type="match status" value="1"/>
</dbReference>
<dbReference type="PANTHER" id="PTHR42957">
    <property type="entry name" value="HELICASE MJ1565-RELATED"/>
    <property type="match status" value="1"/>
</dbReference>
<dbReference type="InterPro" id="IPR027417">
    <property type="entry name" value="P-loop_NTPase"/>
</dbReference>
<dbReference type="STRING" id="402881.Plav_1044"/>
<evidence type="ECO:0000259" key="1">
    <source>
        <dbReference type="Pfam" id="PF01935"/>
    </source>
</evidence>
<evidence type="ECO:0000313" key="2">
    <source>
        <dbReference type="EMBL" id="ABS62666.1"/>
    </source>
</evidence>
<name>A7HRY3_PARL1</name>
<dbReference type="KEGG" id="pla:Plav_1044"/>
<dbReference type="PANTHER" id="PTHR42957:SF1">
    <property type="entry name" value="HELICASE MJ1565-RELATED"/>
    <property type="match status" value="1"/>
</dbReference>
<dbReference type="AlphaFoldDB" id="A7HRY3"/>
<dbReference type="Gene3D" id="3.40.50.300">
    <property type="entry name" value="P-loop containing nucleotide triphosphate hydrolases"/>
    <property type="match status" value="2"/>
</dbReference>
<dbReference type="InterPro" id="IPR008571">
    <property type="entry name" value="HerA-like"/>
</dbReference>
<accession>A7HRY3</accession>
<dbReference type="eggNOG" id="COG0433">
    <property type="taxonomic scope" value="Bacteria"/>
</dbReference>
<feature type="domain" description="Helicase HerA central" evidence="1">
    <location>
        <begin position="154"/>
        <end position="338"/>
    </location>
</feature>
<keyword evidence="3" id="KW-1185">Reference proteome</keyword>
<dbReference type="EMBL" id="CP000774">
    <property type="protein sequence ID" value="ABS62666.1"/>
    <property type="molecule type" value="Genomic_DNA"/>
</dbReference>
<dbReference type="Proteomes" id="UP000006377">
    <property type="component" value="Chromosome"/>
</dbReference>
<organism evidence="2 3">
    <name type="scientific">Parvibaculum lavamentivorans (strain DS-1 / DSM 13023 / NCIMB 13966)</name>
    <dbReference type="NCBI Taxonomy" id="402881"/>
    <lineage>
        <taxon>Bacteria</taxon>
        <taxon>Pseudomonadati</taxon>
        <taxon>Pseudomonadota</taxon>
        <taxon>Alphaproteobacteria</taxon>
        <taxon>Hyphomicrobiales</taxon>
        <taxon>Parvibaculaceae</taxon>
        <taxon>Parvibaculum</taxon>
    </lineage>
</organism>
<dbReference type="Pfam" id="PF01935">
    <property type="entry name" value="DUF87"/>
    <property type="match status" value="1"/>
</dbReference>
<gene>
    <name evidence="2" type="ordered locus">Plav_1044</name>
</gene>
<reference evidence="2 3" key="1">
    <citation type="journal article" date="2011" name="Stand. Genomic Sci.">
        <title>Complete genome sequence of Parvibaculum lavamentivorans type strain (DS-1(T)).</title>
        <authorList>
            <person name="Schleheck D."/>
            <person name="Weiss M."/>
            <person name="Pitluck S."/>
            <person name="Bruce D."/>
            <person name="Land M.L."/>
            <person name="Han S."/>
            <person name="Saunders E."/>
            <person name="Tapia R."/>
            <person name="Detter C."/>
            <person name="Brettin T."/>
            <person name="Han J."/>
            <person name="Woyke T."/>
            <person name="Goodwin L."/>
            <person name="Pennacchio L."/>
            <person name="Nolan M."/>
            <person name="Cook A.M."/>
            <person name="Kjelleberg S."/>
            <person name="Thomas T."/>
        </authorList>
    </citation>
    <scope>NUCLEOTIDE SEQUENCE [LARGE SCALE GENOMIC DNA]</scope>
    <source>
        <strain evidence="3">DS-1 / DSM 13023 / NCIMB 13966</strain>
    </source>
</reference>
<proteinExistence type="predicted"/>
<sequence length="674" mass="74165">MEQTRVIGHVVSVSGFRLKVELSPETKSSTRATLDGAHRAVAINSFLTFDLGAGVHAIGSLSDLEARETYDPTQDEELSLELIKPRRIASIQLLGTVGPTSTKKWKFDTGITVLPTLDTPAEVASPELLHSIFGDPPARNRPQDWGDSDFDYALEVGHQTGDENNKVKASFNDLFSRPLAIVGNTGSGKSYTVASLLRGIIDNEKVMSVKGIDPHIFILDINGEYANAFLSEKESGYAREPNRIYVNGKEWSVPIWLMNSEEACEWLSASEQTQQPVLKAWWAFLKGRTPEGGRTESDFLGEALAAIQLMYPLSGLSKNIARDRYLAISSFLEGSGIDKSELDGAMREYLARQQSGEYVNFYGAPVTNPVVIDNALRALSPRIEEARPAENAGEAKVHSGDTPIYFSAGVLGNTATLAAAASQEEAPQIEQHLTTLRMRLKARLADRRWSSLINYDQLGIKSAADWFRSLGFEAGASKVTVLDLSMMSHEVLPFICAVVGRVLLEAREKLPAGSRYSNPWLLVLEEAHNYARPSRQGEDRGQVLSRKAFERVAKEGRKFGLSLVVASQRPSEISPTIISQCANFFSHRLQNPDDIDHLKRILPRQAQRLLDQVTVLGSGEAIVFGSAVHVPARVQVKIPAQQPWSTTAAPFADWSKPKPFPLKEVMSAWGVEDE</sequence>